<protein>
    <submittedName>
        <fullName evidence="3">Uncharacterized protein</fullName>
    </submittedName>
</protein>
<dbReference type="PANTHER" id="PTHR38572">
    <property type="entry name" value="BCDNA.GH07269-RELATED"/>
    <property type="match status" value="1"/>
</dbReference>
<feature type="chain" id="PRO_5045469355" evidence="2">
    <location>
        <begin position="30"/>
        <end position="516"/>
    </location>
</feature>
<dbReference type="Pfam" id="PF16072">
    <property type="entry name" value="DUF4813"/>
    <property type="match status" value="2"/>
</dbReference>
<organism evidence="3 4">
    <name type="scientific">Drosophila rhopaloa</name>
    <name type="common">Fruit fly</name>
    <dbReference type="NCBI Taxonomy" id="1041015"/>
    <lineage>
        <taxon>Eukaryota</taxon>
        <taxon>Metazoa</taxon>
        <taxon>Ecdysozoa</taxon>
        <taxon>Arthropoda</taxon>
        <taxon>Hexapoda</taxon>
        <taxon>Insecta</taxon>
        <taxon>Pterygota</taxon>
        <taxon>Neoptera</taxon>
        <taxon>Endopterygota</taxon>
        <taxon>Diptera</taxon>
        <taxon>Brachycera</taxon>
        <taxon>Muscomorpha</taxon>
        <taxon>Ephydroidea</taxon>
        <taxon>Drosophilidae</taxon>
        <taxon>Drosophila</taxon>
        <taxon>Sophophora</taxon>
    </lineage>
</organism>
<proteinExistence type="predicted"/>
<feature type="signal peptide" evidence="2">
    <location>
        <begin position="1"/>
        <end position="29"/>
    </location>
</feature>
<feature type="region of interest" description="Disordered" evidence="1">
    <location>
        <begin position="414"/>
        <end position="516"/>
    </location>
</feature>
<dbReference type="InterPro" id="IPR032086">
    <property type="entry name" value="DUF4813"/>
</dbReference>
<evidence type="ECO:0000313" key="3">
    <source>
        <dbReference type="EnsemblMetazoa" id="XP_016970071.2"/>
    </source>
</evidence>
<evidence type="ECO:0000313" key="4">
    <source>
        <dbReference type="Proteomes" id="UP001652680"/>
    </source>
</evidence>
<feature type="compositionally biased region" description="Low complexity" evidence="1">
    <location>
        <begin position="155"/>
        <end position="170"/>
    </location>
</feature>
<accession>A0ABM5GVE3</accession>
<name>A0ABM5GVE3_DRORH</name>
<feature type="compositionally biased region" description="Low complexity" evidence="1">
    <location>
        <begin position="34"/>
        <end position="53"/>
    </location>
</feature>
<dbReference type="EnsemblMetazoa" id="XM_017114582.2">
    <property type="protein sequence ID" value="XP_016970071.2"/>
    <property type="gene ID" value="LOC108037911"/>
</dbReference>
<reference evidence="3" key="2">
    <citation type="submission" date="2025-05" db="UniProtKB">
        <authorList>
            <consortium name="EnsemblMetazoa"/>
        </authorList>
    </citation>
    <scope>IDENTIFICATION</scope>
</reference>
<keyword evidence="2" id="KW-0732">Signal</keyword>
<feature type="compositionally biased region" description="Polar residues" evidence="1">
    <location>
        <begin position="102"/>
        <end position="115"/>
    </location>
</feature>
<reference evidence="4" key="1">
    <citation type="journal article" date="2021" name="Elife">
        <title>Highly contiguous assemblies of 101 drosophilid genomes.</title>
        <authorList>
            <person name="Kim B.Y."/>
            <person name="Wang J.R."/>
            <person name="Miller D.E."/>
            <person name="Barmina O."/>
            <person name="Delaney E."/>
            <person name="Thompson A."/>
            <person name="Comeault A.A."/>
            <person name="Peede D."/>
            <person name="D'Agostino E.R."/>
            <person name="Pelaez J."/>
            <person name="Aguilar J.M."/>
            <person name="Haji D."/>
            <person name="Matsunaga T."/>
            <person name="Armstrong E.E."/>
            <person name="Zych M."/>
            <person name="Ogawa Y."/>
            <person name="Stamenkovic-Radak M."/>
            <person name="Jelic M."/>
            <person name="Veselinovic M.S."/>
            <person name="Tanaskovic M."/>
            <person name="Eric P."/>
            <person name="Gao J.J."/>
            <person name="Katoh T.K."/>
            <person name="Toda M.J."/>
            <person name="Watabe H."/>
            <person name="Watada M."/>
            <person name="Davis J.S."/>
            <person name="Moyle L.C."/>
            <person name="Manoli G."/>
            <person name="Bertolini E."/>
            <person name="Kostal V."/>
            <person name="Hawley R.S."/>
            <person name="Takahashi A."/>
            <person name="Jones C.D."/>
            <person name="Price D.K."/>
            <person name="Whiteman N."/>
            <person name="Kopp A."/>
            <person name="Matute D.R."/>
            <person name="Petrov D.A."/>
        </authorList>
    </citation>
    <scope>NUCLEOTIDE SEQUENCE [LARGE SCALE GENOMIC DNA]</scope>
</reference>
<dbReference type="PANTHER" id="PTHR38572:SF1">
    <property type="entry name" value="BCDNA.GH07269-RELATED"/>
    <property type="match status" value="1"/>
</dbReference>
<dbReference type="GeneID" id="108037911"/>
<evidence type="ECO:0000256" key="1">
    <source>
        <dbReference type="SAM" id="MobiDB-lite"/>
    </source>
</evidence>
<dbReference type="RefSeq" id="XP_016970071.2">
    <property type="nucleotide sequence ID" value="XM_017114582.2"/>
</dbReference>
<feature type="region of interest" description="Disordered" evidence="1">
    <location>
        <begin position="27"/>
        <end position="200"/>
    </location>
</feature>
<feature type="compositionally biased region" description="Basic and acidic residues" evidence="1">
    <location>
        <begin position="485"/>
        <end position="497"/>
    </location>
</feature>
<dbReference type="Proteomes" id="UP001652680">
    <property type="component" value="Unassembled WGS sequence"/>
</dbReference>
<keyword evidence="4" id="KW-1185">Reference proteome</keyword>
<evidence type="ECO:0000256" key="2">
    <source>
        <dbReference type="SAM" id="SignalP"/>
    </source>
</evidence>
<sequence>MFLYTRRLSTFVLVVALILLALTTEDVHAKRNSKSSGSSRSTSSRKTTPRTTKAPPGSYLAPSHRSAPSNHAGPAHHSVPAHRSKSDNERLSYGGGKESKVFNPQTVPSVTTSPFGRNAPAQPQGPPPVSSPKEKKPPPFYTPPTHKNGRPNIHSPSRPAAGASPSSRGSHYGAAHSNTGHRGRNNSTGKYGSSGGYQPIKATNAHKVQSSYPREQLPPGATYHPAGQIPAGATYHPAGQIPAGATYHPPGQIPAGATFHPAAQIPAGASYQTAGQVPHGATFNPGSHPAGGSYYPQGPVAGGVPSGATFLPAGGALPAGAVFHPQAPQKSRSGLGLGTGLIAGAVGGATLGAITPNKTSMVDHLNSFFGSNGGNGREKGGDDEITIIDNGAVPPVFASPPASDFQEDLVAPVPEAVPSDPSALAPEPPVDPETPVEAEPVVDPDDLYPADPSYPVYSAPDASADPSAPPAGQSICVVVKVPQPDPKDPTKTIEVDKSACYQESTAETDPSAIGWD</sequence>
<feature type="compositionally biased region" description="Acidic residues" evidence="1">
    <location>
        <begin position="434"/>
        <end position="448"/>
    </location>
</feature>